<dbReference type="RefSeq" id="WP_003842217.1">
    <property type="nucleotide sequence ID" value="NZ_GL405225.1"/>
</dbReference>
<dbReference type="EMBL" id="AEEQ01000009">
    <property type="protein sequence ID" value="EFM41639.1"/>
    <property type="molecule type" value="Genomic_DNA"/>
</dbReference>
<gene>
    <name evidence="1" type="ORF">HMPREF0168_1032</name>
</gene>
<evidence type="ECO:0008006" key="3">
    <source>
        <dbReference type="Google" id="ProtNLM"/>
    </source>
</evidence>
<accession>E0Q7C4</accession>
<protein>
    <recommendedName>
        <fullName evidence="3">Phage major capsid protein E</fullName>
    </recommendedName>
</protein>
<evidence type="ECO:0000313" key="1">
    <source>
        <dbReference type="EMBL" id="EFM41639.1"/>
    </source>
</evidence>
<dbReference type="Gene3D" id="3.90.1690.10">
    <property type="entry name" value="phage-related protein like domain"/>
    <property type="match status" value="1"/>
</dbReference>
<proteinExistence type="predicted"/>
<dbReference type="Pfam" id="PF03864">
    <property type="entry name" value="Phage_cap_E"/>
    <property type="match status" value="1"/>
</dbReference>
<sequence>MALVNKDFITPAEASGIVLGAYQGATSALPFGQILTDMNNPTGINVSWVPNQPRFEVDTMEYSSYDAEAPYDETHAGGKKKYTEMLPLRKRHRVSEEDIVKGVASPSFTVDPAVNGVIATPTAADNLREAFVRLGKELAFTLEMYRVEAAVNAKISPKSGSAFDNEWDYARDSTLTVAKTTGQTWADGGDPVQDLRDWADAIDAVEGDMPTIMLTTKKVWRALAKNAAMIKYYYPTTAKASLPNLLKDDELKYVLIQMTDIREVVIVDDIYKDYARQMGIELPGKVKSFFPENTVLLIPALGDTSMGYTAFGPTAQAKEKAVYGITREYDAGPVGVVLDSTGANPGYEALVNASALPVLVKSNSTLKATVLL</sequence>
<organism evidence="1 2">
    <name type="scientific">Bifidobacterium dentium ATCC 27679</name>
    <dbReference type="NCBI Taxonomy" id="871562"/>
    <lineage>
        <taxon>Bacteria</taxon>
        <taxon>Bacillati</taxon>
        <taxon>Actinomycetota</taxon>
        <taxon>Actinomycetes</taxon>
        <taxon>Bifidobacteriales</taxon>
        <taxon>Bifidobacteriaceae</taxon>
        <taxon>Bifidobacterium</taxon>
    </lineage>
</organism>
<dbReference type="HOGENOM" id="CLU_777709_0_0_11"/>
<dbReference type="AlphaFoldDB" id="E0Q7C4"/>
<name>E0Q7C4_9BIFI</name>
<dbReference type="InterPro" id="IPR005564">
    <property type="entry name" value="Major_capsid_GpE"/>
</dbReference>
<dbReference type="Proteomes" id="UP000003323">
    <property type="component" value="Unassembled WGS sequence"/>
</dbReference>
<dbReference type="InterPro" id="IPR053738">
    <property type="entry name" value="Lambda_capsid_assembly"/>
</dbReference>
<comment type="caution">
    <text evidence="1">The sequence shown here is derived from an EMBL/GenBank/DDBJ whole genome shotgun (WGS) entry which is preliminary data.</text>
</comment>
<reference evidence="1 2" key="1">
    <citation type="submission" date="2010-08" db="EMBL/GenBank/DDBJ databases">
        <authorList>
            <person name="Muzny D."/>
            <person name="Qin X."/>
            <person name="Deng J."/>
            <person name="Jiang H."/>
            <person name="Liu Y."/>
            <person name="Qu J."/>
            <person name="Song X.-Z."/>
            <person name="Zhang L."/>
            <person name="Thornton R."/>
            <person name="Coyle M."/>
            <person name="Francisco L."/>
            <person name="Jackson L."/>
            <person name="Javaid M."/>
            <person name="Korchina V."/>
            <person name="Kovar C."/>
            <person name="Mata R."/>
            <person name="Mathew T."/>
            <person name="Ngo R."/>
            <person name="Nguyen L."/>
            <person name="Nguyen N."/>
            <person name="Okwuonu G."/>
            <person name="Ongeri F."/>
            <person name="Pham C."/>
            <person name="Simmons D."/>
            <person name="Wilczek-Boney K."/>
            <person name="Hale W."/>
            <person name="Jakkamsetti A."/>
            <person name="Pham P."/>
            <person name="Ruth R."/>
            <person name="San Lucas F."/>
            <person name="Warren J."/>
            <person name="Zhang J."/>
            <person name="Zhao Z."/>
            <person name="Zhou C."/>
            <person name="Zhu D."/>
            <person name="Lee S."/>
            <person name="Bess C."/>
            <person name="Blankenburg K."/>
            <person name="Forbes L."/>
            <person name="Fu Q."/>
            <person name="Gubbala S."/>
            <person name="Hirani K."/>
            <person name="Jayaseelan J.C."/>
            <person name="Lara F."/>
            <person name="Munidasa M."/>
            <person name="Palculict T."/>
            <person name="Patil S."/>
            <person name="Pu L.-L."/>
            <person name="Saada N."/>
            <person name="Tang L."/>
            <person name="Weissenberger G."/>
            <person name="Zhu Y."/>
            <person name="Hemphill L."/>
            <person name="Shang Y."/>
            <person name="Youmans B."/>
            <person name="Ayvaz T."/>
            <person name="Ross M."/>
            <person name="Santibanez J."/>
            <person name="Aqrawi P."/>
            <person name="Gross S."/>
            <person name="Joshi V."/>
            <person name="Fowler G."/>
            <person name="Nazareth L."/>
            <person name="Reid J."/>
            <person name="Worley K."/>
            <person name="Petrosino J."/>
            <person name="Highlander S."/>
            <person name="Gibbs R."/>
        </authorList>
    </citation>
    <scope>NUCLEOTIDE SEQUENCE [LARGE SCALE GENOMIC DNA]</scope>
    <source>
        <strain evidence="1 2">ATCC 27679</strain>
    </source>
</reference>
<evidence type="ECO:0000313" key="2">
    <source>
        <dbReference type="Proteomes" id="UP000003323"/>
    </source>
</evidence>